<evidence type="ECO:0000313" key="1">
    <source>
        <dbReference type="EMBL" id="QGQ99285.1"/>
    </source>
</evidence>
<dbReference type="AlphaFoldDB" id="A0A6B8RUJ6"/>
<protein>
    <submittedName>
        <fullName evidence="1">Uncharacterized protein</fullName>
    </submittedName>
</protein>
<name>A0A6B8RUJ6_9BACL</name>
<dbReference type="EMBL" id="CP034235">
    <property type="protein sequence ID" value="QGQ99285.1"/>
    <property type="molecule type" value="Genomic_DNA"/>
</dbReference>
<sequence length="379" mass="42892">MGSFFTNIQIKSVGPNSLLDLKEEIIATIMKNFDYDKVEESSDRAIIISGDVNSDWITVYDELSDSDDYQSLEDLASAISQALGTYAVSNLVYDSDLLCMRLFEQGKSLDLYVNDVELYNEFLQQNRKRNGQLSRWAPLLKEANKSDLSLIWQEESLFAEDKLHSLSKCFGWLTDDSCTGFNYRQKDRLGPRDTVLYFRDNNPAGPLFNEDGPTKFEYGTFGLVWECKSNMLSSQRFFHQNTGVSERGLSIRVWGSAIDEGSIVSLTADVVLPDQILSKGTVREVQLKYVDQDTTFPGFIIDFPDYDIPAGAELIRSISSNKDIEKSTKMNHKSQTTVDISFIPLKSGIYELFVSIHPSSNIMNGVEHKIPIYVDTSIW</sequence>
<gene>
    <name evidence="1" type="ORF">EHS13_32695</name>
</gene>
<dbReference type="KEGG" id="ppsc:EHS13_32695"/>
<dbReference type="Proteomes" id="UP000426246">
    <property type="component" value="Chromosome"/>
</dbReference>
<organism evidence="1 2">
    <name type="scientific">Paenibacillus psychroresistens</name>
    <dbReference type="NCBI Taxonomy" id="1778678"/>
    <lineage>
        <taxon>Bacteria</taxon>
        <taxon>Bacillati</taxon>
        <taxon>Bacillota</taxon>
        <taxon>Bacilli</taxon>
        <taxon>Bacillales</taxon>
        <taxon>Paenibacillaceae</taxon>
        <taxon>Paenibacillus</taxon>
    </lineage>
</organism>
<accession>A0A6B8RUJ6</accession>
<dbReference type="RefSeq" id="WP_155704406.1">
    <property type="nucleotide sequence ID" value="NZ_CP034235.1"/>
</dbReference>
<reference evidence="2" key="1">
    <citation type="submission" date="2018-11" db="EMBL/GenBank/DDBJ databases">
        <title>Complete genome sequence of Paenibacillus sp. ML311-T8.</title>
        <authorList>
            <person name="Nam Y.-D."/>
            <person name="Kang J."/>
            <person name="Chung W.-H."/>
            <person name="Park Y.S."/>
        </authorList>
    </citation>
    <scope>NUCLEOTIDE SEQUENCE [LARGE SCALE GENOMIC DNA]</scope>
    <source>
        <strain evidence="2">ML311-T8</strain>
    </source>
</reference>
<evidence type="ECO:0000313" key="2">
    <source>
        <dbReference type="Proteomes" id="UP000426246"/>
    </source>
</evidence>
<keyword evidence="2" id="KW-1185">Reference proteome</keyword>
<proteinExistence type="predicted"/>
<dbReference type="OrthoDB" id="998141at2"/>